<feature type="non-terminal residue" evidence="5">
    <location>
        <position position="1"/>
    </location>
</feature>
<dbReference type="PRINTS" id="PR00740">
    <property type="entry name" value="GLHYDRLASE27"/>
</dbReference>
<evidence type="ECO:0000256" key="4">
    <source>
        <dbReference type="RuleBase" id="RU361168"/>
    </source>
</evidence>
<dbReference type="InterPro" id="IPR013785">
    <property type="entry name" value="Aldolase_TIM"/>
</dbReference>
<evidence type="ECO:0000256" key="2">
    <source>
        <dbReference type="ARBA" id="ARBA00022801"/>
    </source>
</evidence>
<keyword evidence="3 4" id="KW-0326">Glycosidase</keyword>
<dbReference type="InterPro" id="IPR035992">
    <property type="entry name" value="Ricin_B-like_lectins"/>
</dbReference>
<comment type="caution">
    <text evidence="5">The sequence shown here is derived from an EMBL/GenBank/DDBJ whole genome shotgun (WGS) entry which is preliminary data.</text>
</comment>
<dbReference type="EMBL" id="JAHRHJ020000002">
    <property type="protein sequence ID" value="KAH9327110.1"/>
    <property type="molecule type" value="Genomic_DNA"/>
</dbReference>
<dbReference type="EC" id="3.2.1.22" evidence="4"/>
<dbReference type="Gene3D" id="2.60.40.1180">
    <property type="entry name" value="Golgi alpha-mannosidase II"/>
    <property type="match status" value="1"/>
</dbReference>
<keyword evidence="6" id="KW-1185">Reference proteome</keyword>
<dbReference type="PANTHER" id="PTHR11452:SF42">
    <property type="entry name" value="ALPHA-GALACTOSIDASE"/>
    <property type="match status" value="1"/>
</dbReference>
<sequence length="407" mass="45231">KHDCVFGDDLNVDEISTVSQILRERERPILYSLSPGTHATPDMAMKISSLVNMYRVTGDDWDTWTDVQSHFDVSRGFASSGLIGAQGLLGQSWPDLDMLPLGWLTDPGVNQGPHRSCSLTHEEQKTQMTLWAMAKSPLMFGGDLQHIDDITMSLITNPALLAINAYSTNNKEFSQFSFVRGNPLNELKASQKLNSSIEFLLKISSCNEKNSKNWAIGTTNEKMNAICWNDSLAIRYERGICLQFRAQSNASLYVENNIRSRLLASIMEEACLDSSPKEPSTFGQLKSKYFAPCTGHASQDWELTHVGRLQNTYTGLCASVSKAEVLNQVDNAHAWIANGSKGETYLAFFNLGPNTLTISAKVVDVINALHTRDIISDHTRADHECSCFEVWSGRELGITKDRIVIDV</sequence>
<dbReference type="GO" id="GO:0005975">
    <property type="term" value="P:carbohydrate metabolic process"/>
    <property type="evidence" value="ECO:0007669"/>
    <property type="project" value="InterPro"/>
</dbReference>
<evidence type="ECO:0000313" key="5">
    <source>
        <dbReference type="EMBL" id="KAH9327110.1"/>
    </source>
</evidence>
<comment type="similarity">
    <text evidence="1 4">Belongs to the glycosyl hydrolase 27 family.</text>
</comment>
<dbReference type="GO" id="GO:0004557">
    <property type="term" value="F:alpha-galactosidase activity"/>
    <property type="evidence" value="ECO:0007669"/>
    <property type="project" value="UniProtKB-EC"/>
</dbReference>
<organism evidence="5 6">
    <name type="scientific">Taxus chinensis</name>
    <name type="common">Chinese yew</name>
    <name type="synonym">Taxus wallichiana var. chinensis</name>
    <dbReference type="NCBI Taxonomy" id="29808"/>
    <lineage>
        <taxon>Eukaryota</taxon>
        <taxon>Viridiplantae</taxon>
        <taxon>Streptophyta</taxon>
        <taxon>Embryophyta</taxon>
        <taxon>Tracheophyta</taxon>
        <taxon>Spermatophyta</taxon>
        <taxon>Pinopsida</taxon>
        <taxon>Pinidae</taxon>
        <taxon>Conifers II</taxon>
        <taxon>Cupressales</taxon>
        <taxon>Taxaceae</taxon>
        <taxon>Taxus</taxon>
    </lineage>
</organism>
<dbReference type="SUPFAM" id="SSF50370">
    <property type="entry name" value="Ricin B-like lectins"/>
    <property type="match status" value="1"/>
</dbReference>
<dbReference type="AlphaFoldDB" id="A0AA38LLQ4"/>
<comment type="catalytic activity">
    <reaction evidence="4">
        <text>Hydrolysis of terminal, non-reducing alpha-D-galactose residues in alpha-D-galactosides, including galactose oligosaccharides, galactomannans and galactolipids.</text>
        <dbReference type="EC" id="3.2.1.22"/>
    </reaction>
</comment>
<dbReference type="Proteomes" id="UP000824469">
    <property type="component" value="Unassembled WGS sequence"/>
</dbReference>
<feature type="non-terminal residue" evidence="5">
    <location>
        <position position="407"/>
    </location>
</feature>
<accession>A0AA38LLQ4</accession>
<proteinExistence type="inferred from homology"/>
<dbReference type="Gene3D" id="3.20.20.70">
    <property type="entry name" value="Aldolase class I"/>
    <property type="match status" value="1"/>
</dbReference>
<keyword evidence="4" id="KW-1015">Disulfide bond</keyword>
<evidence type="ECO:0000256" key="1">
    <source>
        <dbReference type="ARBA" id="ARBA00009743"/>
    </source>
</evidence>
<dbReference type="PANTHER" id="PTHR11452">
    <property type="entry name" value="ALPHA-GALACTOSIDASE/ALPHA-N-ACETYLGALACTOSAMINIDASE"/>
    <property type="match status" value="1"/>
</dbReference>
<dbReference type="InterPro" id="IPR002241">
    <property type="entry name" value="Glyco_hydro_27"/>
</dbReference>
<dbReference type="Pfam" id="PF16499">
    <property type="entry name" value="Melibiase_2"/>
    <property type="match status" value="1"/>
</dbReference>
<name>A0AA38LLQ4_TAXCH</name>
<dbReference type="SUPFAM" id="SSF51445">
    <property type="entry name" value="(Trans)glycosidases"/>
    <property type="match status" value="1"/>
</dbReference>
<dbReference type="InterPro" id="IPR013780">
    <property type="entry name" value="Glyco_hydro_b"/>
</dbReference>
<keyword evidence="2 4" id="KW-0378">Hydrolase</keyword>
<gene>
    <name evidence="5" type="ORF">KI387_007288</name>
</gene>
<evidence type="ECO:0000313" key="6">
    <source>
        <dbReference type="Proteomes" id="UP000824469"/>
    </source>
</evidence>
<evidence type="ECO:0000256" key="3">
    <source>
        <dbReference type="ARBA" id="ARBA00023295"/>
    </source>
</evidence>
<reference evidence="5 6" key="1">
    <citation type="journal article" date="2021" name="Nat. Plants">
        <title>The Taxus genome provides insights into paclitaxel biosynthesis.</title>
        <authorList>
            <person name="Xiong X."/>
            <person name="Gou J."/>
            <person name="Liao Q."/>
            <person name="Li Y."/>
            <person name="Zhou Q."/>
            <person name="Bi G."/>
            <person name="Li C."/>
            <person name="Du R."/>
            <person name="Wang X."/>
            <person name="Sun T."/>
            <person name="Guo L."/>
            <person name="Liang H."/>
            <person name="Lu P."/>
            <person name="Wu Y."/>
            <person name="Zhang Z."/>
            <person name="Ro D.K."/>
            <person name="Shang Y."/>
            <person name="Huang S."/>
            <person name="Yan J."/>
        </authorList>
    </citation>
    <scope>NUCLEOTIDE SEQUENCE [LARGE SCALE GENOMIC DNA]</scope>
    <source>
        <strain evidence="5">Ta-2019</strain>
    </source>
</reference>
<protein>
    <recommendedName>
        <fullName evidence="4">Alpha-galactosidase</fullName>
        <ecNumber evidence="4">3.2.1.22</ecNumber>
    </recommendedName>
    <alternativeName>
        <fullName evidence="4">Melibiase</fullName>
    </alternativeName>
</protein>
<dbReference type="OMA" id="YLETICW"/>
<dbReference type="InterPro" id="IPR017853">
    <property type="entry name" value="GH"/>
</dbReference>